<dbReference type="PANTHER" id="PTHR45527">
    <property type="entry name" value="NONRIBOSOMAL PEPTIDE SYNTHETASE"/>
    <property type="match status" value="1"/>
</dbReference>
<dbReference type="PROSITE" id="PS00455">
    <property type="entry name" value="AMP_BINDING"/>
    <property type="match status" value="2"/>
</dbReference>
<dbReference type="SUPFAM" id="SSF52777">
    <property type="entry name" value="CoA-dependent acyltransferases"/>
    <property type="match status" value="4"/>
</dbReference>
<dbReference type="Gene3D" id="3.30.559.10">
    <property type="entry name" value="Chloramphenicol acetyltransferase-like domain"/>
    <property type="match status" value="2"/>
</dbReference>
<dbReference type="PROSITE" id="PS00012">
    <property type="entry name" value="PHOSPHOPANTETHEINE"/>
    <property type="match status" value="2"/>
</dbReference>
<dbReference type="InterPro" id="IPR023213">
    <property type="entry name" value="CAT-like_dom_sf"/>
</dbReference>
<evidence type="ECO:0000313" key="6">
    <source>
        <dbReference type="Proteomes" id="UP000646749"/>
    </source>
</evidence>
<feature type="domain" description="Carrier" evidence="4">
    <location>
        <begin position="2000"/>
        <end position="2075"/>
    </location>
</feature>
<dbReference type="SUPFAM" id="SSF56801">
    <property type="entry name" value="Acetyl-CoA synthetase-like"/>
    <property type="match status" value="2"/>
</dbReference>
<dbReference type="CDD" id="cd19540">
    <property type="entry name" value="LCL_NRPS-like"/>
    <property type="match status" value="1"/>
</dbReference>
<dbReference type="PANTHER" id="PTHR45527:SF1">
    <property type="entry name" value="FATTY ACID SYNTHASE"/>
    <property type="match status" value="1"/>
</dbReference>
<dbReference type="Gene3D" id="3.40.50.980">
    <property type="match status" value="4"/>
</dbReference>
<keyword evidence="2" id="KW-0596">Phosphopantetheine</keyword>
<dbReference type="Pfam" id="PF00975">
    <property type="entry name" value="Thioesterase"/>
    <property type="match status" value="1"/>
</dbReference>
<dbReference type="InterPro" id="IPR001031">
    <property type="entry name" value="Thioesterase"/>
</dbReference>
<dbReference type="Gene3D" id="1.10.1200.10">
    <property type="entry name" value="ACP-like"/>
    <property type="match status" value="1"/>
</dbReference>
<dbReference type="SMART" id="SM00823">
    <property type="entry name" value="PKS_PP"/>
    <property type="match status" value="2"/>
</dbReference>
<dbReference type="InterPro" id="IPR029058">
    <property type="entry name" value="AB_hydrolase_fold"/>
</dbReference>
<dbReference type="PROSITE" id="PS50075">
    <property type="entry name" value="CARRIER"/>
    <property type="match status" value="2"/>
</dbReference>
<keyword evidence="3" id="KW-0597">Phosphoprotein</keyword>
<dbReference type="Gene3D" id="3.30.300.30">
    <property type="match status" value="2"/>
</dbReference>
<dbReference type="InterPro" id="IPR036736">
    <property type="entry name" value="ACP-like_sf"/>
</dbReference>
<evidence type="ECO:0000256" key="1">
    <source>
        <dbReference type="ARBA" id="ARBA00001957"/>
    </source>
</evidence>
<dbReference type="Pfam" id="PF13193">
    <property type="entry name" value="AMP-binding_C"/>
    <property type="match status" value="2"/>
</dbReference>
<evidence type="ECO:0000256" key="2">
    <source>
        <dbReference type="ARBA" id="ARBA00022450"/>
    </source>
</evidence>
<gene>
    <name evidence="5" type="primary">dhbF</name>
    <name evidence="5" type="ORF">Pen02_53370</name>
</gene>
<dbReference type="Gene3D" id="3.30.559.30">
    <property type="entry name" value="Nonribosomal peptide synthetase, condensation domain"/>
    <property type="match status" value="2"/>
</dbReference>
<dbReference type="InterPro" id="IPR020806">
    <property type="entry name" value="PKS_PP-bd"/>
</dbReference>
<dbReference type="Pfam" id="PF00668">
    <property type="entry name" value="Condensation"/>
    <property type="match status" value="2"/>
</dbReference>
<dbReference type="Pfam" id="PF00501">
    <property type="entry name" value="AMP-binding"/>
    <property type="match status" value="2"/>
</dbReference>
<dbReference type="CDD" id="cd12117">
    <property type="entry name" value="A_NRPS_Srf_like"/>
    <property type="match status" value="1"/>
</dbReference>
<evidence type="ECO:0000259" key="4">
    <source>
        <dbReference type="PROSITE" id="PS50075"/>
    </source>
</evidence>
<protein>
    <submittedName>
        <fullName evidence="5">Dimodular nonribosomal peptide synthase</fullName>
    </submittedName>
</protein>
<dbReference type="InterPro" id="IPR009081">
    <property type="entry name" value="PP-bd_ACP"/>
</dbReference>
<evidence type="ECO:0000313" key="5">
    <source>
        <dbReference type="EMBL" id="GIG90401.1"/>
    </source>
</evidence>
<dbReference type="Gene3D" id="2.30.38.10">
    <property type="entry name" value="Luciferase, Domain 3"/>
    <property type="match status" value="2"/>
</dbReference>
<sequence>MRLSFGQERLWLVQELDRSSNAYNIPIALRFDDGVDAGALDRALDALLDRHPVLRWAFAVDASGTPAAVPVPDFHVPVSWRTADTGGKDWQAYADELAAEPFDLAAAPPVRALAVECPDGSAVLCLVIHHIVIDGRSILVLIEDLRTLYRSATPVPLDATYQDFIAAQRADADEEAAAAHLEYWRRELDGFEPLRLPTDLPRTADPGFAGDDLDFTLPAALTATLRTFALRHRCALSSAVAALFQALLSIHSGQQDVTIGSALSGRDGGRFANVVGFFVNTVVLRTSIGRSMSPRELLRAVHRKVGAAHAHQQAPFEQVVAAVQPEREAGRNAIFDVVVVHHGETAAPDAGGISRVRWTLPATRFDLELGTSVQQGSLHGTLTYRTSLFHRSTAERLVAQFVRLVEEALAHPDEPISRIDLVCADEVALREARWRAVARPVAATPLGRLFEAQAARTPDETAVVAPGIRLTYAQLDARANRLAHRLIEAGAGAEDVVGILAERGPDVLTAILAIVKAGAAYLPLSVDDPVARQRSLLRDAHARLLLSDRTQELDGHAVIGFDAAGFPAHSPDLAVCPDQLAYVMYTSGSTGEPKGVSITHRQVAELALDRGWTEATACVLHHSPHTFDASTFEIWVPLLSGGRVVLAPPGRLEAAVLERLVREESVTCAWLTAGLFRVFAEERPRAFTGLREVWTGGDVVPPGAVATVLAHCQGLVVVNGYGPTETTTFATTYRIRDLDGAVGSVPIGTPLDNTRCHVLDRELRPVPDGVVGELFIAGTGVGRGYLHRPDLTATRFVADPFGPPGSRMYRTGDLARWRADGVLEFFGRADDQVKIRGYRVETGEIEHALAGLPGVGQAAVLAYGRGDKALVAYLVPTPPARLDERELRRALAEILPGYLVPSAFVVLDALPVTANGKVDRRALPAPVPRAARTTGRAPTSVREEVLCAVFAELLEAAAVGVDDDFFALGGHSLLAARVVSRVRTLFDVDLTVRDVFENPTASRLAAVLDHAALARPALTARPRPARVPLSSAQRRLWFVDQAHGGPNATYNIPVVLRLRGRLDAEALRAALRDVVGRHESLRTVFPAEDGTPHQVVLPEPEADGNLRWHVTDVAEAGLQRAVDTASRTPFDLRVDLPVRGWLFRVAPDDHALLVLVHHIAGDGLSMGPLHRDLATAYRARSAGAAPDWRPLPVQYADYSLWEGDVLGDEDDPGSLAATQARYWRTALDSLPVELPLPVDRPRPPAVTGDGGRVAVEIDPGLHETLRELAVSRQASLVMVLQAGLAVLLSKLGCGNDIPLGGVVAGRSDEALADLVGFFVNTQVLRYDLGGDPTFGDVVTRVRRTDLAAYQHQDLAFERVVEIVSPPRVLARHPLFQVMLTFQPGADGTFAVHGIEAEPMRANMGTAKFDLHFDFTERTAPDGSALGVDGMLEYHRSLFDRSTAERLSRALTGLLGALAGNPDVPLRQVNTVAEYDAPSLGEWNDTAVDVPPATLAELIERQVARTPYADAVLFEGERLSYAELDARATRLAALLLDHGAGPERFVGVALPRSADLVVALVAVLKSGAAYLPVDADQPADRIALMLAEAAPVVVLADRDTEAALPAGAARVLLDDEAVVAGLAGRSPSSGDLRRAPLLPRHPAYLIYTSGSTGRPKGVVVPHDAIVNRLAWMQATFGLAADDRVLQKTPFGFDVSVWEFFWPLLTGATLVVARPGGHRDPDYLAEVIQAEEVTVVHFVPSMLQVFLSSPGAAKCTGLRRVVCSGEALPVPLVERFFDTLPVPLHNLYGPTEAAVDVTCWDCVPTVDTTSVPIGAPVWNTRLYVLDPLLRPVPVGVRGELFIAGVQLARGYVGRPDLTAERFVADPFGPAGARMYRTGDIARWTSGGVLEFLGRADDQVKIRGVRIEPGEIVTVLGDQETVEQAAVVAREDRLVAYVVPNEPPADAATLTTELRAALRARLPEYMVPNDVVFLDSMPVTRNGKLDRAALPAPARAPLPSGRGPANRVEAVLCGLFAEAVGLDRVGVDDDFFAVGGHSLSAARLVGAIRSALGAALSVGHLFQAPTVARLGELIDTDAVPATEDVLLPIQPYGDRPPVFFVHPGIGLGWCYAGFARHLPGVPIYGLQARAVSDPTRLAPALRDMARDYLERIRDVRPEGPYLLAGWSFGGNVAHTMAAMLAEAGERVELLALIDSYPYAGRSPGSPAGTPAPDLATVRRLHVDGTALSEVDDARVAELATVLAHHTELAEQHEPPRFDGDVLFFSATGHPDTAELRPAAWRPFVTGSLHTHVVAAPHHEMMRPEPLARIAEALRDELRRVEA</sequence>
<comment type="cofactor">
    <cofactor evidence="1">
        <name>pantetheine 4'-phosphate</name>
        <dbReference type="ChEBI" id="CHEBI:47942"/>
    </cofactor>
</comment>
<keyword evidence="6" id="KW-1185">Reference proteome</keyword>
<dbReference type="NCBIfam" id="TIGR01733">
    <property type="entry name" value="AA-adenyl-dom"/>
    <property type="match status" value="2"/>
</dbReference>
<dbReference type="InterPro" id="IPR020802">
    <property type="entry name" value="TesA-like"/>
</dbReference>
<accession>A0ABQ4E6Q0</accession>
<comment type="caution">
    <text evidence="5">The sequence shown here is derived from an EMBL/GenBank/DDBJ whole genome shotgun (WGS) entry which is preliminary data.</text>
</comment>
<organism evidence="5 6">
    <name type="scientific">Plantactinospora endophytica</name>
    <dbReference type="NCBI Taxonomy" id="673535"/>
    <lineage>
        <taxon>Bacteria</taxon>
        <taxon>Bacillati</taxon>
        <taxon>Actinomycetota</taxon>
        <taxon>Actinomycetes</taxon>
        <taxon>Micromonosporales</taxon>
        <taxon>Micromonosporaceae</taxon>
        <taxon>Plantactinospora</taxon>
    </lineage>
</organism>
<dbReference type="InterPro" id="IPR000873">
    <property type="entry name" value="AMP-dep_synth/lig_dom"/>
</dbReference>
<dbReference type="NCBIfam" id="NF003417">
    <property type="entry name" value="PRK04813.1"/>
    <property type="match status" value="2"/>
</dbReference>
<dbReference type="EMBL" id="BONW01000028">
    <property type="protein sequence ID" value="GIG90401.1"/>
    <property type="molecule type" value="Genomic_DNA"/>
</dbReference>
<dbReference type="SUPFAM" id="SSF47336">
    <property type="entry name" value="ACP-like"/>
    <property type="match status" value="2"/>
</dbReference>
<dbReference type="InterPro" id="IPR020845">
    <property type="entry name" value="AMP-binding_CS"/>
</dbReference>
<proteinExistence type="predicted"/>
<dbReference type="CDD" id="cd19531">
    <property type="entry name" value="LCL_NRPS-like"/>
    <property type="match status" value="1"/>
</dbReference>
<dbReference type="InterPro" id="IPR001242">
    <property type="entry name" value="Condensation_dom"/>
</dbReference>
<dbReference type="InterPro" id="IPR006162">
    <property type="entry name" value="Ppantetheine_attach_site"/>
</dbReference>
<dbReference type="SMART" id="SM00824">
    <property type="entry name" value="PKS_TE"/>
    <property type="match status" value="1"/>
</dbReference>
<dbReference type="InterPro" id="IPR010071">
    <property type="entry name" value="AA_adenyl_dom"/>
</dbReference>
<dbReference type="CDD" id="cd17646">
    <property type="entry name" value="A_NRPS_AB3403-like"/>
    <property type="match status" value="1"/>
</dbReference>
<dbReference type="InterPro" id="IPR045851">
    <property type="entry name" value="AMP-bd_C_sf"/>
</dbReference>
<dbReference type="SUPFAM" id="SSF53474">
    <property type="entry name" value="alpha/beta-Hydrolases"/>
    <property type="match status" value="1"/>
</dbReference>
<reference evidence="5 6" key="1">
    <citation type="submission" date="2021-01" db="EMBL/GenBank/DDBJ databases">
        <title>Whole genome shotgun sequence of Plantactinospora endophytica NBRC 110450.</title>
        <authorList>
            <person name="Komaki H."/>
            <person name="Tamura T."/>
        </authorList>
    </citation>
    <scope>NUCLEOTIDE SEQUENCE [LARGE SCALE GENOMIC DNA]</scope>
    <source>
        <strain evidence="5 6">NBRC 110450</strain>
    </source>
</reference>
<dbReference type="Gene3D" id="3.40.50.1820">
    <property type="entry name" value="alpha/beta hydrolase"/>
    <property type="match status" value="1"/>
</dbReference>
<evidence type="ECO:0000256" key="3">
    <source>
        <dbReference type="ARBA" id="ARBA00022553"/>
    </source>
</evidence>
<name>A0ABQ4E6Q0_9ACTN</name>
<feature type="domain" description="Carrier" evidence="4">
    <location>
        <begin position="937"/>
        <end position="1012"/>
    </location>
</feature>
<dbReference type="Proteomes" id="UP000646749">
    <property type="component" value="Unassembled WGS sequence"/>
</dbReference>
<dbReference type="InterPro" id="IPR025110">
    <property type="entry name" value="AMP-bd_C"/>
</dbReference>
<dbReference type="Pfam" id="PF00550">
    <property type="entry name" value="PP-binding"/>
    <property type="match status" value="2"/>
</dbReference>